<name>A0ABR0TGL5_AURPU</name>
<dbReference type="PANTHER" id="PTHR23028">
    <property type="entry name" value="ACETYLTRANSFERASE"/>
    <property type="match status" value="1"/>
</dbReference>
<dbReference type="PANTHER" id="PTHR23028:SF134">
    <property type="entry name" value="PUTATIVE (AFU_ORTHOLOGUE AFUA_4G08520)-RELATED"/>
    <property type="match status" value="1"/>
</dbReference>
<evidence type="ECO:0000313" key="3">
    <source>
        <dbReference type="EMBL" id="KAK6003399.1"/>
    </source>
</evidence>
<keyword evidence="1" id="KW-0812">Transmembrane</keyword>
<keyword evidence="1" id="KW-1133">Transmembrane helix</keyword>
<sequence>MSAIELDSETPAPLPLSTIHQISRKFALPSRTSALQTTKQILHFLLPSFLHSDSGQPTDIEKTPEIVHPTAWLDGMRGIAALLVYIYHLSYSTHDVDTAWTYDGKRDFLRLPLIRFFYNGPSMVSIFFVLSGYALSYKPVKQIRKQEVLPLFEGLASSVFRRWMRLFLPCLASTSVIVVLLRLGMYDATREIANDQARLPFHRERHAQSYETLGQQLWDLTAAFFAFSNPFIANEMPMDPHLWTISVEYGASIVLYVTQLGLCRLRTRYRLLSLVCLIFMAHQASRWPMILFYGGFILAELDIRRSALAASETFDGTINTSHLWSATYLCIFFCGLFLGGQPWKAVDKAPGWITLYKLIPKHVSDKFRYWGNWGAILLIWATSNSPLLQCVFTNRVSQYFGRISFSLYVVHGMLIHTLHYSLMPALWNNVTANDTWLKQEIGFAVSASVVTVVLIWVSDVFMRLIDTPSVRFARWIENKAKAKVQVVKEEPKWMESSAIV</sequence>
<proteinExistence type="predicted"/>
<gene>
    <name evidence="3" type="ORF">QM012_009170</name>
</gene>
<comment type="caution">
    <text evidence="3">The sequence shown here is derived from an EMBL/GenBank/DDBJ whole genome shotgun (WGS) entry which is preliminary data.</text>
</comment>
<dbReference type="EMBL" id="JASGXD010000009">
    <property type="protein sequence ID" value="KAK6003399.1"/>
    <property type="molecule type" value="Genomic_DNA"/>
</dbReference>
<protein>
    <recommendedName>
        <fullName evidence="2">Acyltransferase 3 domain-containing protein</fullName>
    </recommendedName>
</protein>
<feature type="transmembrane region" description="Helical" evidence="1">
    <location>
        <begin position="116"/>
        <end position="135"/>
    </location>
</feature>
<feature type="domain" description="Acyltransferase 3" evidence="2">
    <location>
        <begin position="71"/>
        <end position="457"/>
    </location>
</feature>
<evidence type="ECO:0000259" key="2">
    <source>
        <dbReference type="Pfam" id="PF01757"/>
    </source>
</evidence>
<organism evidence="3 4">
    <name type="scientific">Aureobasidium pullulans</name>
    <name type="common">Black yeast</name>
    <name type="synonym">Pullularia pullulans</name>
    <dbReference type="NCBI Taxonomy" id="5580"/>
    <lineage>
        <taxon>Eukaryota</taxon>
        <taxon>Fungi</taxon>
        <taxon>Dikarya</taxon>
        <taxon>Ascomycota</taxon>
        <taxon>Pezizomycotina</taxon>
        <taxon>Dothideomycetes</taxon>
        <taxon>Dothideomycetidae</taxon>
        <taxon>Dothideales</taxon>
        <taxon>Saccotheciaceae</taxon>
        <taxon>Aureobasidium</taxon>
    </lineage>
</organism>
<feature type="transmembrane region" description="Helical" evidence="1">
    <location>
        <begin position="166"/>
        <end position="185"/>
    </location>
</feature>
<accession>A0ABR0TGL5</accession>
<dbReference type="InterPro" id="IPR002656">
    <property type="entry name" value="Acyl_transf_3_dom"/>
</dbReference>
<feature type="transmembrane region" description="Helical" evidence="1">
    <location>
        <begin position="405"/>
        <end position="423"/>
    </location>
</feature>
<feature type="transmembrane region" description="Helical" evidence="1">
    <location>
        <begin position="242"/>
        <end position="262"/>
    </location>
</feature>
<feature type="transmembrane region" description="Helical" evidence="1">
    <location>
        <begin position="318"/>
        <end position="338"/>
    </location>
</feature>
<dbReference type="Pfam" id="PF01757">
    <property type="entry name" value="Acyl_transf_3"/>
    <property type="match status" value="1"/>
</dbReference>
<reference evidence="3 4" key="1">
    <citation type="submission" date="2023-11" db="EMBL/GenBank/DDBJ databases">
        <title>Draft genome sequence and annotation of the polyextremotolerant black yeast-like fungus Aureobasidium pullulans NRRL 62042.</title>
        <authorList>
            <person name="Dielentheis-Frenken M.R.E."/>
            <person name="Wibberg D."/>
            <person name="Blank L.M."/>
            <person name="Tiso T."/>
        </authorList>
    </citation>
    <scope>NUCLEOTIDE SEQUENCE [LARGE SCALE GENOMIC DNA]</scope>
    <source>
        <strain evidence="3 4">NRRL 62042</strain>
    </source>
</reference>
<dbReference type="InterPro" id="IPR050879">
    <property type="entry name" value="Acyltransferase_3"/>
</dbReference>
<keyword evidence="4" id="KW-1185">Reference proteome</keyword>
<keyword evidence="1" id="KW-0472">Membrane</keyword>
<feature type="transmembrane region" description="Helical" evidence="1">
    <location>
        <begin position="443"/>
        <end position="465"/>
    </location>
</feature>
<evidence type="ECO:0000256" key="1">
    <source>
        <dbReference type="SAM" id="Phobius"/>
    </source>
</evidence>
<dbReference type="Proteomes" id="UP001341245">
    <property type="component" value="Unassembled WGS sequence"/>
</dbReference>
<evidence type="ECO:0000313" key="4">
    <source>
        <dbReference type="Proteomes" id="UP001341245"/>
    </source>
</evidence>